<dbReference type="SUPFAM" id="SSF50891">
    <property type="entry name" value="Cyclophilin-like"/>
    <property type="match status" value="1"/>
</dbReference>
<dbReference type="InterPro" id="IPR052708">
    <property type="entry name" value="PxpC"/>
</dbReference>
<dbReference type="PANTHER" id="PTHR43309:SF3">
    <property type="entry name" value="5-OXOPROLINASE SUBUNIT C"/>
    <property type="match status" value="1"/>
</dbReference>
<name>A0A837D5C3_9PSEU</name>
<reference evidence="5 6" key="1">
    <citation type="submission" date="2014-10" db="EMBL/GenBank/DDBJ databases">
        <title>Genome sequence of Micropolyspora internatus JCM3315.</title>
        <authorList>
            <person name="Shin S.-K."/>
            <person name="Yi H."/>
        </authorList>
    </citation>
    <scope>NUCLEOTIDE SEQUENCE [LARGE SCALE GENOMIC DNA]</scope>
    <source>
        <strain evidence="5 6">JCM 3315</strain>
    </source>
</reference>
<proteinExistence type="predicted"/>
<dbReference type="Proteomes" id="UP000030848">
    <property type="component" value="Unassembled WGS sequence"/>
</dbReference>
<keyword evidence="3" id="KW-0067">ATP-binding</keyword>
<evidence type="ECO:0000313" key="6">
    <source>
        <dbReference type="Proteomes" id="UP000030848"/>
    </source>
</evidence>
<dbReference type="GO" id="GO:0016787">
    <property type="term" value="F:hydrolase activity"/>
    <property type="evidence" value="ECO:0007669"/>
    <property type="project" value="UniProtKB-KW"/>
</dbReference>
<evidence type="ECO:0000259" key="4">
    <source>
        <dbReference type="SMART" id="SM00797"/>
    </source>
</evidence>
<dbReference type="EMBL" id="JRZE01000006">
    <property type="protein sequence ID" value="KHF43029.1"/>
    <property type="molecule type" value="Genomic_DNA"/>
</dbReference>
<evidence type="ECO:0000256" key="3">
    <source>
        <dbReference type="ARBA" id="ARBA00022840"/>
    </source>
</evidence>
<dbReference type="PANTHER" id="PTHR43309">
    <property type="entry name" value="5-OXOPROLINASE SUBUNIT C"/>
    <property type="match status" value="1"/>
</dbReference>
<dbReference type="AlphaFoldDB" id="A0A837D5C3"/>
<dbReference type="RefSeq" id="WP_037312004.1">
    <property type="nucleotide sequence ID" value="NZ_CALJZO010000095.1"/>
</dbReference>
<keyword evidence="2 5" id="KW-0378">Hydrolase</keyword>
<dbReference type="Pfam" id="PF02626">
    <property type="entry name" value="CT_A_B"/>
    <property type="match status" value="1"/>
</dbReference>
<accession>A0A837D5C3</accession>
<dbReference type="InterPro" id="IPR029000">
    <property type="entry name" value="Cyclophilin-like_dom_sf"/>
</dbReference>
<gene>
    <name evidence="5" type="ORF">MINT15_32310</name>
</gene>
<keyword evidence="1" id="KW-0547">Nucleotide-binding</keyword>
<comment type="caution">
    <text evidence="5">The sequence shown here is derived from an EMBL/GenBank/DDBJ whole genome shotgun (WGS) entry which is preliminary data.</text>
</comment>
<protein>
    <submittedName>
        <fullName evidence="5">Allophanate hydrolase</fullName>
    </submittedName>
</protein>
<dbReference type="OrthoDB" id="9768696at2"/>
<feature type="domain" description="Carboxyltransferase" evidence="4">
    <location>
        <begin position="28"/>
        <end position="307"/>
    </location>
</feature>
<organism evidence="5 6">
    <name type="scientific">Saccharomonospora viridis</name>
    <dbReference type="NCBI Taxonomy" id="1852"/>
    <lineage>
        <taxon>Bacteria</taxon>
        <taxon>Bacillati</taxon>
        <taxon>Actinomycetota</taxon>
        <taxon>Actinomycetes</taxon>
        <taxon>Pseudonocardiales</taxon>
        <taxon>Pseudonocardiaceae</taxon>
        <taxon>Saccharomonospora</taxon>
    </lineage>
</organism>
<evidence type="ECO:0000313" key="5">
    <source>
        <dbReference type="EMBL" id="KHF43029.1"/>
    </source>
</evidence>
<dbReference type="SMART" id="SM00797">
    <property type="entry name" value="AHS2"/>
    <property type="match status" value="1"/>
</dbReference>
<evidence type="ECO:0000256" key="1">
    <source>
        <dbReference type="ARBA" id="ARBA00022741"/>
    </source>
</evidence>
<evidence type="ECO:0000256" key="2">
    <source>
        <dbReference type="ARBA" id="ARBA00022801"/>
    </source>
</evidence>
<dbReference type="Gene3D" id="2.40.100.10">
    <property type="entry name" value="Cyclophilin-like"/>
    <property type="match status" value="1"/>
</dbReference>
<sequence length="328" mass="35142">MSSEASTATVVEAIFAALQDAGRPAGASWGIAANGALDQFSYHYGNALVGNDRSLPSLETVMTDLVVRFDRAVVAAVTGASAKVTIGGLPARMNQAVIVPAGADLAVRDIRGGLRCYVSVFGGFHGGNTFLGSVAPDRTLRFGLDLVPGMTLGCGPSGRLDVSGHEYPFPVLDPPPRPLLGHAELGVLPGENRDLFENQARELFEDEYVMTDKTDAVGSRLQGRIPRRFDKREILSRALPIGAIEVPGGHELLILNRGRGLSAGYPVIGVVCTSSMNVLSQVRPGERVRFVPITLETARRLRFWEAEIIRSTRERMTKIIDSVPVTGP</sequence>
<dbReference type="GO" id="GO:0005524">
    <property type="term" value="F:ATP binding"/>
    <property type="evidence" value="ECO:0007669"/>
    <property type="project" value="UniProtKB-KW"/>
</dbReference>
<dbReference type="InterPro" id="IPR003778">
    <property type="entry name" value="CT_A_B"/>
</dbReference>